<gene>
    <name evidence="2" type="ORF">GEV33_004589</name>
</gene>
<protein>
    <submittedName>
        <fullName evidence="2">Uncharacterized protein</fullName>
    </submittedName>
</protein>
<dbReference type="Proteomes" id="UP000719412">
    <property type="component" value="Unassembled WGS sequence"/>
</dbReference>
<sequence length="169" mass="20661">MKLDQFSGKMKMMVFNKRKRKSEEKRVELGRKENRMSKSSNTWVAHSTKEPQIRYIWGWKEQEEVEKVQEKHLRRVLGVDKETPGYIVREECTKNRVKVKSAGYNTEKKERENYYQRNGYASEEVERLRAKGRRNVEVSERDKDTDKQERRERIKESRYNRKYERCMTE</sequence>
<evidence type="ECO:0000313" key="3">
    <source>
        <dbReference type="Proteomes" id="UP000719412"/>
    </source>
</evidence>
<reference evidence="2" key="2">
    <citation type="submission" date="2021-08" db="EMBL/GenBank/DDBJ databases">
        <authorList>
            <person name="Eriksson T."/>
        </authorList>
    </citation>
    <scope>NUCLEOTIDE SEQUENCE</scope>
    <source>
        <strain evidence="2">Stoneville</strain>
        <tissue evidence="2">Whole head</tissue>
    </source>
</reference>
<name>A0A8J6HPU8_TENMO</name>
<comment type="caution">
    <text evidence="2">The sequence shown here is derived from an EMBL/GenBank/DDBJ whole genome shotgun (WGS) entry which is preliminary data.</text>
</comment>
<feature type="region of interest" description="Disordered" evidence="1">
    <location>
        <begin position="131"/>
        <end position="169"/>
    </location>
</feature>
<organism evidence="2 3">
    <name type="scientific">Tenebrio molitor</name>
    <name type="common">Yellow mealworm beetle</name>
    <dbReference type="NCBI Taxonomy" id="7067"/>
    <lineage>
        <taxon>Eukaryota</taxon>
        <taxon>Metazoa</taxon>
        <taxon>Ecdysozoa</taxon>
        <taxon>Arthropoda</taxon>
        <taxon>Hexapoda</taxon>
        <taxon>Insecta</taxon>
        <taxon>Pterygota</taxon>
        <taxon>Neoptera</taxon>
        <taxon>Endopterygota</taxon>
        <taxon>Coleoptera</taxon>
        <taxon>Polyphaga</taxon>
        <taxon>Cucujiformia</taxon>
        <taxon>Tenebrionidae</taxon>
        <taxon>Tenebrio</taxon>
    </lineage>
</organism>
<evidence type="ECO:0000313" key="2">
    <source>
        <dbReference type="EMBL" id="KAH0818202.1"/>
    </source>
</evidence>
<feature type="compositionally biased region" description="Basic and acidic residues" evidence="1">
    <location>
        <begin position="21"/>
        <end position="36"/>
    </location>
</feature>
<accession>A0A8J6HPU8</accession>
<proteinExistence type="predicted"/>
<dbReference type="EMBL" id="JABDTM020018190">
    <property type="protein sequence ID" value="KAH0818202.1"/>
    <property type="molecule type" value="Genomic_DNA"/>
</dbReference>
<reference evidence="2" key="1">
    <citation type="journal article" date="2020" name="J Insects Food Feed">
        <title>The yellow mealworm (Tenebrio molitor) genome: a resource for the emerging insects as food and feed industry.</title>
        <authorList>
            <person name="Eriksson T."/>
            <person name="Andere A."/>
            <person name="Kelstrup H."/>
            <person name="Emery V."/>
            <person name="Picard C."/>
        </authorList>
    </citation>
    <scope>NUCLEOTIDE SEQUENCE</scope>
    <source>
        <strain evidence="2">Stoneville</strain>
        <tissue evidence="2">Whole head</tissue>
    </source>
</reference>
<evidence type="ECO:0000256" key="1">
    <source>
        <dbReference type="SAM" id="MobiDB-lite"/>
    </source>
</evidence>
<dbReference type="AlphaFoldDB" id="A0A8J6HPU8"/>
<feature type="region of interest" description="Disordered" evidence="1">
    <location>
        <begin position="14"/>
        <end position="45"/>
    </location>
</feature>
<keyword evidence="3" id="KW-1185">Reference proteome</keyword>